<dbReference type="GO" id="GO:0045292">
    <property type="term" value="P:mRNA cis splicing, via spliceosome"/>
    <property type="evidence" value="ECO:0007669"/>
    <property type="project" value="InterPro"/>
</dbReference>
<accession>A0AAV4LRV5</accession>
<dbReference type="GeneID" id="94194458"/>
<dbReference type="Pfam" id="PF00076">
    <property type="entry name" value="RRM_1"/>
    <property type="match status" value="1"/>
</dbReference>
<evidence type="ECO:0000259" key="2">
    <source>
        <dbReference type="PROSITE" id="PS50174"/>
    </source>
</evidence>
<dbReference type="PANTHER" id="PTHR13288">
    <property type="entry name" value="SPLICING FACTOR 45 SPF45"/>
    <property type="match status" value="1"/>
</dbReference>
<gene>
    <name evidence="3" type="ORF">BcabD6B2_24120</name>
</gene>
<dbReference type="SMART" id="SM00443">
    <property type="entry name" value="G_patch"/>
    <property type="match status" value="1"/>
</dbReference>
<dbReference type="EMBL" id="BPLF01000002">
    <property type="protein sequence ID" value="GIX62977.1"/>
    <property type="molecule type" value="Genomic_DNA"/>
</dbReference>
<feature type="domain" description="G-patch" evidence="2">
    <location>
        <begin position="122"/>
        <end position="168"/>
    </location>
</feature>
<name>A0AAV4LRV5_BABCB</name>
<dbReference type="RefSeq" id="XP_067715046.1">
    <property type="nucleotide sequence ID" value="XM_067858945.1"/>
</dbReference>
<keyword evidence="4" id="KW-1185">Reference proteome</keyword>
<feature type="region of interest" description="Disordered" evidence="1">
    <location>
        <begin position="174"/>
        <end position="208"/>
    </location>
</feature>
<dbReference type="Proteomes" id="UP001497744">
    <property type="component" value="Unassembled WGS sequence"/>
</dbReference>
<dbReference type="InterPro" id="IPR012677">
    <property type="entry name" value="Nucleotide-bd_a/b_plait_sf"/>
</dbReference>
<organism evidence="3 4">
    <name type="scientific">Babesia caballi</name>
    <dbReference type="NCBI Taxonomy" id="5871"/>
    <lineage>
        <taxon>Eukaryota</taxon>
        <taxon>Sar</taxon>
        <taxon>Alveolata</taxon>
        <taxon>Apicomplexa</taxon>
        <taxon>Aconoidasida</taxon>
        <taxon>Piroplasmida</taxon>
        <taxon>Babesiidae</taxon>
        <taxon>Babesia</taxon>
    </lineage>
</organism>
<dbReference type="SUPFAM" id="SSF54928">
    <property type="entry name" value="RNA-binding domain, RBD"/>
    <property type="match status" value="1"/>
</dbReference>
<proteinExistence type="predicted"/>
<sequence>MQWDAWRAHIGNKPPANTSDAPSWAAEMARALPPRGRQRRGHVSYNPDDVYDPLYPNDYERVCREQEQRMQPPLSQVELKFAEVETEKLSAEEAHQRRLQLLEAAERRATISPPPPTPDDGPKDVGMRIMQKMGWTEGKGLGAQGQGIVAPLVAKSTGKHVGVIVQAAAPMVKRGAPGGARPLGADRDTKTGTSETLSDAGPSSPGAPATRILKIACQQCPKSAGELQEELEESMCQFGSLVNVHVSTSDAQGDFTVFCEFEDAGQAKKACDNLHRAITGFIFSGAFASEEEYAAL</sequence>
<protein>
    <submittedName>
        <fullName evidence="3">RNA-binding protein, putative</fullName>
    </submittedName>
</protein>
<evidence type="ECO:0000256" key="1">
    <source>
        <dbReference type="SAM" id="MobiDB-lite"/>
    </source>
</evidence>
<feature type="region of interest" description="Disordered" evidence="1">
    <location>
        <begin position="1"/>
        <end position="52"/>
    </location>
</feature>
<dbReference type="Gene3D" id="3.30.70.330">
    <property type="match status" value="1"/>
</dbReference>
<dbReference type="AlphaFoldDB" id="A0AAV4LRV5"/>
<dbReference type="InterPro" id="IPR035979">
    <property type="entry name" value="RBD_domain_sf"/>
</dbReference>
<dbReference type="PANTHER" id="PTHR13288:SF8">
    <property type="entry name" value="SPLICING FACTOR 45"/>
    <property type="match status" value="1"/>
</dbReference>
<dbReference type="InterPro" id="IPR040052">
    <property type="entry name" value="RBM17"/>
</dbReference>
<evidence type="ECO:0000313" key="4">
    <source>
        <dbReference type="Proteomes" id="UP001497744"/>
    </source>
</evidence>
<dbReference type="PROSITE" id="PS50174">
    <property type="entry name" value="G_PATCH"/>
    <property type="match status" value="1"/>
</dbReference>
<dbReference type="Pfam" id="PF01585">
    <property type="entry name" value="G-patch"/>
    <property type="match status" value="1"/>
</dbReference>
<comment type="caution">
    <text evidence="3">The sequence shown here is derived from an EMBL/GenBank/DDBJ whole genome shotgun (WGS) entry which is preliminary data.</text>
</comment>
<dbReference type="InterPro" id="IPR000467">
    <property type="entry name" value="G_patch_dom"/>
</dbReference>
<reference evidence="3 4" key="1">
    <citation type="submission" date="2021-06" db="EMBL/GenBank/DDBJ databases">
        <title>Genome sequence of Babesia caballi.</title>
        <authorList>
            <person name="Yamagishi J."/>
            <person name="Kidaka T."/>
            <person name="Ochi A."/>
        </authorList>
    </citation>
    <scope>NUCLEOTIDE SEQUENCE [LARGE SCALE GENOMIC DNA]</scope>
    <source>
        <strain evidence="3">USDA-D6B2</strain>
    </source>
</reference>
<dbReference type="GO" id="GO:0071011">
    <property type="term" value="C:precatalytic spliceosome"/>
    <property type="evidence" value="ECO:0007669"/>
    <property type="project" value="TreeGrafter"/>
</dbReference>
<dbReference type="InterPro" id="IPR000504">
    <property type="entry name" value="RRM_dom"/>
</dbReference>
<evidence type="ECO:0000313" key="3">
    <source>
        <dbReference type="EMBL" id="GIX62977.1"/>
    </source>
</evidence>
<dbReference type="GO" id="GO:0003723">
    <property type="term" value="F:RNA binding"/>
    <property type="evidence" value="ECO:0007669"/>
    <property type="project" value="InterPro"/>
</dbReference>